<dbReference type="GO" id="GO:0005524">
    <property type="term" value="F:ATP binding"/>
    <property type="evidence" value="ECO:0007669"/>
    <property type="project" value="UniProtKB-UniRule"/>
</dbReference>
<reference evidence="20" key="1">
    <citation type="journal article" date="2009" name="Rice">
        <title>De Novo Next Generation Sequencing of Plant Genomes.</title>
        <authorList>
            <person name="Rounsley S."/>
            <person name="Marri P.R."/>
            <person name="Yu Y."/>
            <person name="He R."/>
            <person name="Sisneros N."/>
            <person name="Goicoechea J.L."/>
            <person name="Lee S.J."/>
            <person name="Angelova A."/>
            <person name="Kudrna D."/>
            <person name="Luo M."/>
            <person name="Affourtit J."/>
            <person name="Desany B."/>
            <person name="Knight J."/>
            <person name="Niazi F."/>
            <person name="Egholm M."/>
            <person name="Wing R.A."/>
        </authorList>
    </citation>
    <scope>NUCLEOTIDE SEQUENCE [LARGE SCALE GENOMIC DNA]</scope>
    <source>
        <strain evidence="20">cv. IRGC 105608</strain>
    </source>
</reference>
<dbReference type="InterPro" id="IPR008271">
    <property type="entry name" value="Ser/Thr_kinase_AS"/>
</dbReference>
<dbReference type="InterPro" id="IPR011009">
    <property type="entry name" value="Kinase-like_dom_sf"/>
</dbReference>
<evidence type="ECO:0000313" key="20">
    <source>
        <dbReference type="EnsemblPlants" id="OBART09G18810.1"/>
    </source>
</evidence>
<dbReference type="PROSITE" id="PS50927">
    <property type="entry name" value="BULB_LECTIN"/>
    <property type="match status" value="3"/>
</dbReference>
<name>A0A0D3H9R9_9ORYZ</name>
<dbReference type="FunFam" id="3.30.200.20:FF:001238">
    <property type="entry name" value="Os08g0179000 protein"/>
    <property type="match status" value="1"/>
</dbReference>
<dbReference type="PANTHER" id="PTHR32444:SF118">
    <property type="entry name" value="OS09G0551150 PROTEIN"/>
    <property type="match status" value="1"/>
</dbReference>
<dbReference type="FunFam" id="2.90.10.10:FF:000019">
    <property type="entry name" value="Serine/threonine-protein kinase"/>
    <property type="match status" value="1"/>
</dbReference>
<dbReference type="Pfam" id="PF00954">
    <property type="entry name" value="S_locus_glycop"/>
    <property type="match status" value="3"/>
</dbReference>
<keyword evidence="9" id="KW-1015">Disulfide bond</keyword>
<keyword evidence="21" id="KW-1185">Reference proteome</keyword>
<dbReference type="Pfam" id="PF01453">
    <property type="entry name" value="B_lectin"/>
    <property type="match status" value="3"/>
</dbReference>
<dbReference type="InterPro" id="IPR000719">
    <property type="entry name" value="Prot_kinase_dom"/>
</dbReference>
<dbReference type="GO" id="GO:0004674">
    <property type="term" value="F:protein serine/threonine kinase activity"/>
    <property type="evidence" value="ECO:0007669"/>
    <property type="project" value="UniProtKB-KW"/>
</dbReference>
<dbReference type="PROSITE" id="PS50011">
    <property type="entry name" value="PROTEIN_KINASE_DOM"/>
    <property type="match status" value="2"/>
</dbReference>
<dbReference type="CDD" id="cd00028">
    <property type="entry name" value="B_lectin"/>
    <property type="match status" value="3"/>
</dbReference>
<dbReference type="GO" id="GO:0051707">
    <property type="term" value="P:response to other organism"/>
    <property type="evidence" value="ECO:0007669"/>
    <property type="project" value="UniProtKB-ARBA"/>
</dbReference>
<dbReference type="GO" id="GO:0048544">
    <property type="term" value="P:recognition of pollen"/>
    <property type="evidence" value="ECO:0007669"/>
    <property type="project" value="InterPro"/>
</dbReference>
<evidence type="ECO:0000256" key="13">
    <source>
        <dbReference type="ARBA" id="ARBA00048679"/>
    </source>
</evidence>
<feature type="domain" description="Bulb-type lectin" evidence="18">
    <location>
        <begin position="478"/>
        <end position="614"/>
    </location>
</feature>
<dbReference type="Gene3D" id="2.90.10.10">
    <property type="entry name" value="Bulb-type lectin domain"/>
    <property type="match status" value="3"/>
</dbReference>
<dbReference type="Gene3D" id="1.10.510.10">
    <property type="entry name" value="Transferase(Phosphotransferase) domain 1"/>
    <property type="match status" value="2"/>
</dbReference>
<evidence type="ECO:0000256" key="5">
    <source>
        <dbReference type="ARBA" id="ARBA00022729"/>
    </source>
</evidence>
<dbReference type="STRING" id="65489.A0A0D3H9R9"/>
<dbReference type="PaxDb" id="65489-OBART09G18810.1"/>
<dbReference type="PROSITE" id="PS50042">
    <property type="entry name" value="CNMP_BINDING_3"/>
    <property type="match status" value="1"/>
</dbReference>
<feature type="domain" description="Protein kinase" evidence="16">
    <location>
        <begin position="1768"/>
        <end position="1941"/>
    </location>
</feature>
<accession>A0A0D3H9R9</accession>
<evidence type="ECO:0000256" key="2">
    <source>
        <dbReference type="ARBA" id="ARBA00012513"/>
    </source>
</evidence>
<dbReference type="Pfam" id="PF08276">
    <property type="entry name" value="PAN_2"/>
    <property type="match status" value="3"/>
</dbReference>
<evidence type="ECO:0000259" key="19">
    <source>
        <dbReference type="PROSITE" id="PS50948"/>
    </source>
</evidence>
<evidence type="ECO:0000256" key="7">
    <source>
        <dbReference type="ARBA" id="ARBA00022777"/>
    </source>
</evidence>
<comment type="subcellular location">
    <subcellularLocation>
        <location evidence="1">Membrane</location>
        <topology evidence="1">Single-pass type I membrane protein</topology>
    </subcellularLocation>
</comment>
<keyword evidence="10" id="KW-0675">Receptor</keyword>
<evidence type="ECO:0000256" key="11">
    <source>
        <dbReference type="ARBA" id="ARBA00023180"/>
    </source>
</evidence>
<dbReference type="InterPro" id="IPR000595">
    <property type="entry name" value="cNMP-bd_dom"/>
</dbReference>
<feature type="domain" description="Cyclic nucleotide-binding" evidence="17">
    <location>
        <begin position="1704"/>
        <end position="1744"/>
    </location>
</feature>
<evidence type="ECO:0000313" key="21">
    <source>
        <dbReference type="Proteomes" id="UP000026960"/>
    </source>
</evidence>
<organism evidence="20">
    <name type="scientific">Oryza barthii</name>
    <dbReference type="NCBI Taxonomy" id="65489"/>
    <lineage>
        <taxon>Eukaryota</taxon>
        <taxon>Viridiplantae</taxon>
        <taxon>Streptophyta</taxon>
        <taxon>Embryophyta</taxon>
        <taxon>Tracheophyta</taxon>
        <taxon>Spermatophyta</taxon>
        <taxon>Magnoliopsida</taxon>
        <taxon>Liliopsida</taxon>
        <taxon>Poales</taxon>
        <taxon>Poaceae</taxon>
        <taxon>BOP clade</taxon>
        <taxon>Oryzoideae</taxon>
        <taxon>Oryzeae</taxon>
        <taxon>Oryzinae</taxon>
        <taxon>Oryza</taxon>
    </lineage>
</organism>
<dbReference type="Gramene" id="OBART09G18810.1">
    <property type="protein sequence ID" value="OBART09G18810.1"/>
    <property type="gene ID" value="OBART09G18810"/>
</dbReference>
<evidence type="ECO:0000256" key="10">
    <source>
        <dbReference type="ARBA" id="ARBA00023170"/>
    </source>
</evidence>
<dbReference type="SUPFAM" id="SSF56112">
    <property type="entry name" value="Protein kinase-like (PK-like)"/>
    <property type="match status" value="2"/>
</dbReference>
<evidence type="ECO:0000256" key="15">
    <source>
        <dbReference type="SAM" id="SignalP"/>
    </source>
</evidence>
<dbReference type="SMART" id="SM00108">
    <property type="entry name" value="B_lectin"/>
    <property type="match status" value="3"/>
</dbReference>
<dbReference type="eggNOG" id="ENOG502QSWF">
    <property type="taxonomic scope" value="Eukaryota"/>
</dbReference>
<evidence type="ECO:0000256" key="14">
    <source>
        <dbReference type="PROSITE-ProRule" id="PRU10141"/>
    </source>
</evidence>
<evidence type="ECO:0000256" key="12">
    <source>
        <dbReference type="ARBA" id="ARBA00047899"/>
    </source>
</evidence>
<dbReference type="CDD" id="cd14066">
    <property type="entry name" value="STKc_IRAK"/>
    <property type="match status" value="1"/>
</dbReference>
<keyword evidence="3" id="KW-0723">Serine/threonine-protein kinase</keyword>
<protein>
    <recommendedName>
        <fullName evidence="2">non-specific serine/threonine protein kinase</fullName>
        <ecNumber evidence="2">2.7.11.1</ecNumber>
    </recommendedName>
</protein>
<dbReference type="FunFam" id="3.30.200.20:FF:000195">
    <property type="entry name" value="G-type lectin S-receptor-like serine/threonine-protein kinase"/>
    <property type="match status" value="1"/>
</dbReference>
<keyword evidence="6 14" id="KW-0547">Nucleotide-binding</keyword>
<keyword evidence="5 15" id="KW-0732">Signal</keyword>
<dbReference type="HOGENOM" id="CLU_000288_178_6_1"/>
<dbReference type="InterPro" id="IPR001480">
    <property type="entry name" value="Bulb-type_lectin_dom"/>
</dbReference>
<keyword evidence="11" id="KW-0325">Glycoprotein</keyword>
<dbReference type="InterPro" id="IPR000858">
    <property type="entry name" value="S_locus_glycoprot_dom"/>
</dbReference>
<reference evidence="20" key="2">
    <citation type="submission" date="2015-03" db="UniProtKB">
        <authorList>
            <consortium name="EnsemblPlants"/>
        </authorList>
    </citation>
    <scope>IDENTIFICATION</scope>
</reference>
<proteinExistence type="predicted"/>
<evidence type="ECO:0000256" key="4">
    <source>
        <dbReference type="ARBA" id="ARBA00022679"/>
    </source>
</evidence>
<dbReference type="InterPro" id="IPR001245">
    <property type="entry name" value="Ser-Thr/Tyr_kinase_cat_dom"/>
</dbReference>
<feature type="domain" description="Apple" evidence="19">
    <location>
        <begin position="1630"/>
        <end position="1715"/>
    </location>
</feature>
<evidence type="ECO:0000256" key="9">
    <source>
        <dbReference type="ARBA" id="ARBA00023157"/>
    </source>
</evidence>
<feature type="domain" description="Apple" evidence="19">
    <location>
        <begin position="349"/>
        <end position="445"/>
    </location>
</feature>
<comment type="catalytic activity">
    <reaction evidence="13">
        <text>L-seryl-[protein] + ATP = O-phospho-L-seryl-[protein] + ADP + H(+)</text>
        <dbReference type="Rhea" id="RHEA:17989"/>
        <dbReference type="Rhea" id="RHEA-COMP:9863"/>
        <dbReference type="Rhea" id="RHEA-COMP:11604"/>
        <dbReference type="ChEBI" id="CHEBI:15378"/>
        <dbReference type="ChEBI" id="CHEBI:29999"/>
        <dbReference type="ChEBI" id="CHEBI:30616"/>
        <dbReference type="ChEBI" id="CHEBI:83421"/>
        <dbReference type="ChEBI" id="CHEBI:456216"/>
        <dbReference type="EC" id="2.7.11.1"/>
    </reaction>
</comment>
<feature type="domain" description="Protein kinase" evidence="16">
    <location>
        <begin position="985"/>
        <end position="1271"/>
    </location>
</feature>
<dbReference type="FunFam" id="1.10.510.10:FF:000060">
    <property type="entry name" value="G-type lectin S-receptor-like serine/threonine-protein kinase"/>
    <property type="match status" value="1"/>
</dbReference>
<dbReference type="SMART" id="SM00473">
    <property type="entry name" value="PAN_AP"/>
    <property type="match status" value="3"/>
</dbReference>
<keyword evidence="8 14" id="KW-0067">ATP-binding</keyword>
<evidence type="ECO:0000259" key="17">
    <source>
        <dbReference type="PROSITE" id="PS50042"/>
    </source>
</evidence>
<evidence type="ECO:0000259" key="18">
    <source>
        <dbReference type="PROSITE" id="PS50927"/>
    </source>
</evidence>
<keyword evidence="4" id="KW-0808">Transferase</keyword>
<dbReference type="PANTHER" id="PTHR32444">
    <property type="entry name" value="BULB-TYPE LECTIN DOMAIN-CONTAINING PROTEIN"/>
    <property type="match status" value="1"/>
</dbReference>
<feature type="signal peptide" evidence="15">
    <location>
        <begin position="1"/>
        <end position="22"/>
    </location>
</feature>
<dbReference type="EC" id="2.7.11.1" evidence="2"/>
<dbReference type="PROSITE" id="PS00107">
    <property type="entry name" value="PROTEIN_KINASE_ATP"/>
    <property type="match status" value="2"/>
</dbReference>
<dbReference type="InterPro" id="IPR017441">
    <property type="entry name" value="Protein_kinase_ATP_BS"/>
</dbReference>
<dbReference type="SUPFAM" id="SSF51110">
    <property type="entry name" value="alpha-D-mannose-specific plant lectins"/>
    <property type="match status" value="3"/>
</dbReference>
<comment type="catalytic activity">
    <reaction evidence="12">
        <text>L-threonyl-[protein] + ATP = O-phospho-L-threonyl-[protein] + ADP + H(+)</text>
        <dbReference type="Rhea" id="RHEA:46608"/>
        <dbReference type="Rhea" id="RHEA-COMP:11060"/>
        <dbReference type="Rhea" id="RHEA-COMP:11605"/>
        <dbReference type="ChEBI" id="CHEBI:15378"/>
        <dbReference type="ChEBI" id="CHEBI:30013"/>
        <dbReference type="ChEBI" id="CHEBI:30616"/>
        <dbReference type="ChEBI" id="CHEBI:61977"/>
        <dbReference type="ChEBI" id="CHEBI:456216"/>
        <dbReference type="EC" id="2.7.11.1"/>
    </reaction>
</comment>
<evidence type="ECO:0000256" key="3">
    <source>
        <dbReference type="ARBA" id="ARBA00022527"/>
    </source>
</evidence>
<dbReference type="FunFam" id="2.90.10.30:FF:000003">
    <property type="entry name" value="Os04g0303100 protein"/>
    <property type="match status" value="2"/>
</dbReference>
<dbReference type="CDD" id="cd01098">
    <property type="entry name" value="PAN_AP_plant"/>
    <property type="match status" value="3"/>
</dbReference>
<dbReference type="InterPro" id="IPR003609">
    <property type="entry name" value="Pan_app"/>
</dbReference>
<dbReference type="GO" id="GO:0016020">
    <property type="term" value="C:membrane"/>
    <property type="evidence" value="ECO:0007669"/>
    <property type="project" value="UniProtKB-SubCell"/>
</dbReference>
<evidence type="ECO:0000259" key="16">
    <source>
        <dbReference type="PROSITE" id="PS50011"/>
    </source>
</evidence>
<feature type="chain" id="PRO_5002263379" description="non-specific serine/threonine protein kinase" evidence="15">
    <location>
        <begin position="23"/>
        <end position="1941"/>
    </location>
</feature>
<evidence type="ECO:0000256" key="6">
    <source>
        <dbReference type="ARBA" id="ARBA00022741"/>
    </source>
</evidence>
<dbReference type="InterPro" id="IPR036426">
    <property type="entry name" value="Bulb-type_lectin_dom_sf"/>
</dbReference>
<feature type="binding site" evidence="14">
    <location>
        <position position="1795"/>
    </location>
    <ligand>
        <name>ATP</name>
        <dbReference type="ChEBI" id="CHEBI:30616"/>
    </ligand>
</feature>
<evidence type="ECO:0000256" key="8">
    <source>
        <dbReference type="ARBA" id="ARBA00022840"/>
    </source>
</evidence>
<feature type="domain" description="Bulb-type lectin" evidence="18">
    <location>
        <begin position="23"/>
        <end position="155"/>
    </location>
</feature>
<sequence>MNWIAFNYLTTAILLLLPACVADDQLVPGKPLSIGSTVISNGGAFALGFFSPTNSTSSNLYLGIWYNDISPLTVVWVANRETPAKDGGHGSSSSAPSLTLSNSSGLVLADGDGRFLWTTDISIIEASSPAVAVLMNTGNLVVRSPNGATLWQSFDHPTDTYLPGMKIGINYRTRAGERLLSWNDGPGDPSPGSFSFGGDPDTFLQLFIWNQSRPYWRSPVWTGNPIPSQLMVNGTTVIYLSVVDADDEIYLSFGISDRAPRTRYVLTNSGKLQVLSWDGGDGASEWSKLGELPKYECEHYGYCGPYGYCYYSEVAPTCECLDGFEPRSKEEWSNGRFSRGCRRTEELPCGGDGGDAVFLEMQGMQLPDKFVRVRNKTFHECAAECAGDCSCTAYAYANLGGSGSARKDATRCLVWLGELIDTQKVGPDWVPWGIVGGETLYLKAAGFTGKTLTMDWSSSAFTCIAAFLLLSPALCAADDRIVPGKPLSPGAAVISDGGDFALGFFAPSNSTPAKLHLGIWYNNIPRRTVVWVANRATPIIVNGSSNSSLPSLAMTNTSDLVLSDASGQIVWTTNLTAVASSFSLSPSPSTAVLMNTGNLVVRSQNGTVLWQSFSQPTDTLLPGMKVRLSYRTLAGDRLVSWKSPEDPSPGSFSYGGDSDTFLQFFIWNGSRPAWRAGVWTGYMVTSSQFQANARTAVYLALVDTDNDISIVFTVADGAPPTRFLLSDSGKLQLLGWNKEASEWMMLATWPAMDCFTYEHCGPGGSCDATAAVPTCKCLDGFEPVSAEEWNSGLFSRGCRRKEALRCGGDGHFVALPGMKVPDRSLDECAAECGGDCICVAYAYATLNSSAKSRGDVTRCLVWAGDGELLDTGRLGPEQVWGTVGAGGDSRETLYLRVAGMPNSGKRKQGNAVKIAVPVLVIVTCISLSWFCIFRGKKRSVKEHKKSQVQGVLTATALELEEASTTHDHEFPFVKFDDIVAATNNFSKSFMVGQGGFGKVYKGMLQGCQEVAVKRLSRDSDQGIVEFRNEVTLIAKLQHRNLVRLLGCCVEGHEKLLIYEYLPNKSLDVAIFKSERSVTLDWPARFRIIKGVARGLVYLHHDSRLTIIHRDLKTSNVLLDSEMRPKIADFGMARIFGDNQQNANTRRVVGTYGYMAPEYAMEGMFSVKTDVYSFGVLLLEVISGVKISNIDRIMDFPNLIVYAWSLWMEGRAKELVDLNITESCTLDEALLCIHVGLLCVQENPDDRPLMSSVVSILENGSTTLPTPNHPAYFAPRKNGADQRRDNVFNSGNEMTLTNCCCTCTQAVTAIFLFLLSLPLSASDDRLAVGKTLSPGATLVSDGGAFAMGFFSPSNSSGLYLGIWYNNVPKLTVVWVADQLAPITDHPSSSKLAMADDSSNLVLSDAAGRVLWRTNVTAGGMNSSGVVAVLVNSGNLVLRLPDDTALWQTFEHPSDVFMAGMKLGIDYRSHSGMRIVSWKGAGDPSPGSFSFGVDPERPLQAKIWNGSRVHCRSSMWTGCMVDSNYQKGGSSAIYTAVVYTDDEIYASFTLSAGAPPMHYLMSYSGDLHLQSWSNVSSAWVTNARFPRRDCSLFGYCGAFGYCGNSTGGGVSTCHCLEGFEPRRLLAGEAARCGDGFAEFPDMKLPDGYALVGNMNAGECAAACRRNCSCVAYAYADLSSSTRRDPTRCLMWGGELLDMEKVNESWGDLGETLYLRMAGAEMIVKYDGKNNKKRALRVLSVSDEFGKEIPAQDLDFPFVEYNEIAAATDNFSEASMIGKGGFGKVYKGVIGGRKVAIKRLSRCSEQGVVEFRNEVLLIAKLQHRNLVRLVGCSIEGDEKLLIYEFMTNKSLDASLFNSERKSSLNWSTRFKIIKGVARGLLYLHQDSRLTVIHRDLKASNILLDTEMNPKISDFGMARIFEDNQQNGITRRVVGTVSNARTILN</sequence>
<evidence type="ECO:0000256" key="1">
    <source>
        <dbReference type="ARBA" id="ARBA00004479"/>
    </source>
</evidence>
<dbReference type="Pfam" id="PF07714">
    <property type="entry name" value="PK_Tyr_Ser-Thr"/>
    <property type="match status" value="2"/>
</dbReference>
<dbReference type="PROSITE" id="PS50948">
    <property type="entry name" value="PAN"/>
    <property type="match status" value="2"/>
</dbReference>
<dbReference type="Gene3D" id="3.30.200.20">
    <property type="entry name" value="Phosphorylase Kinase, domain 1"/>
    <property type="match status" value="2"/>
</dbReference>
<feature type="binding site" evidence="14">
    <location>
        <position position="1013"/>
    </location>
    <ligand>
        <name>ATP</name>
        <dbReference type="ChEBI" id="CHEBI:30616"/>
    </ligand>
</feature>
<dbReference type="Proteomes" id="UP000026960">
    <property type="component" value="Chromosome 9"/>
</dbReference>
<dbReference type="EnsemblPlants" id="OBART09G18810.1">
    <property type="protein sequence ID" value="OBART09G18810.1"/>
    <property type="gene ID" value="OBART09G18810"/>
</dbReference>
<keyword evidence="7" id="KW-0418">Kinase</keyword>
<dbReference type="SMART" id="SM00220">
    <property type="entry name" value="S_TKc"/>
    <property type="match status" value="1"/>
</dbReference>
<dbReference type="PROSITE" id="PS00108">
    <property type="entry name" value="PROTEIN_KINASE_ST"/>
    <property type="match status" value="2"/>
</dbReference>
<dbReference type="FunFam" id="1.10.510.10:FF:001019">
    <property type="entry name" value="G-type lectin S-receptor-like serine/threonine-protein kinase B120"/>
    <property type="match status" value="1"/>
</dbReference>
<feature type="domain" description="Bulb-type lectin" evidence="18">
    <location>
        <begin position="1322"/>
        <end position="1449"/>
    </location>
</feature>